<organism evidence="1 2">
    <name type="scientific">Lactobacillus gallinarum DSM 10532 = JCM 2011</name>
    <dbReference type="NCBI Taxonomy" id="1423748"/>
    <lineage>
        <taxon>Bacteria</taxon>
        <taxon>Bacillati</taxon>
        <taxon>Bacillota</taxon>
        <taxon>Bacilli</taxon>
        <taxon>Lactobacillales</taxon>
        <taxon>Lactobacillaceae</taxon>
        <taxon>Lactobacillus</taxon>
    </lineage>
</organism>
<dbReference type="AlphaFoldDB" id="A0A0R1NMB2"/>
<dbReference type="EMBL" id="AZEL01000052">
    <property type="protein sequence ID" value="KRL20969.1"/>
    <property type="molecule type" value="Genomic_DNA"/>
</dbReference>
<accession>A0A0R1NMB2</accession>
<dbReference type="PATRIC" id="fig|1423748.3.peg.1754"/>
<evidence type="ECO:0000313" key="1">
    <source>
        <dbReference type="EMBL" id="KRL20969.1"/>
    </source>
</evidence>
<dbReference type="GO" id="GO:0042742">
    <property type="term" value="P:defense response to bacterium"/>
    <property type="evidence" value="ECO:0007669"/>
    <property type="project" value="InterPro"/>
</dbReference>
<proteinExistence type="predicted"/>
<evidence type="ECO:0000313" key="2">
    <source>
        <dbReference type="Proteomes" id="UP000051311"/>
    </source>
</evidence>
<reference evidence="1 2" key="1">
    <citation type="journal article" date="2015" name="Genome Announc.">
        <title>Expanding the biotechnology potential of lactobacilli through comparative genomics of 213 strains and associated genera.</title>
        <authorList>
            <person name="Sun Z."/>
            <person name="Harris H.M."/>
            <person name="McCann A."/>
            <person name="Guo C."/>
            <person name="Argimon S."/>
            <person name="Zhang W."/>
            <person name="Yang X."/>
            <person name="Jeffery I.B."/>
            <person name="Cooney J.C."/>
            <person name="Kagawa T.F."/>
            <person name="Liu W."/>
            <person name="Song Y."/>
            <person name="Salvetti E."/>
            <person name="Wrobel A."/>
            <person name="Rasinkangas P."/>
            <person name="Parkhill J."/>
            <person name="Rea M.C."/>
            <person name="O'Sullivan O."/>
            <person name="Ritari J."/>
            <person name="Douillard F.P."/>
            <person name="Paul Ross R."/>
            <person name="Yang R."/>
            <person name="Briner A.E."/>
            <person name="Felis G.E."/>
            <person name="de Vos W.M."/>
            <person name="Barrangou R."/>
            <person name="Klaenhammer T.R."/>
            <person name="Caufield P.W."/>
            <person name="Cui Y."/>
            <person name="Zhang H."/>
            <person name="O'Toole P.W."/>
        </authorList>
    </citation>
    <scope>NUCLEOTIDE SEQUENCE [LARGE SCALE GENOMIC DNA]</scope>
    <source>
        <strain evidence="1 2">DSM 10532</strain>
    </source>
</reference>
<dbReference type="OrthoDB" id="2292522at2"/>
<evidence type="ECO:0008006" key="3">
    <source>
        <dbReference type="Google" id="ProtNLM"/>
    </source>
</evidence>
<protein>
    <recommendedName>
        <fullName evidence="3">Bacteriocin helveticin-J</fullName>
    </recommendedName>
</protein>
<name>A0A0R1NMB2_9LACO</name>
<comment type="caution">
    <text evidence="1">The sequence shown here is derived from an EMBL/GenBank/DDBJ whole genome shotgun (WGS) entry which is preliminary data.</text>
</comment>
<dbReference type="eggNOG" id="ENOG50309JD">
    <property type="taxonomic scope" value="Bacteria"/>
</dbReference>
<sequence>MKHLNETTNVRILSQFDMDTGYQAVVQKGNVGSKYVYGLQLRKGATTILRGYRGSKINNPILELSGQAGGHTQTWEFAGDRKDINGEERAGQWFIGVKPSKIEGSKIIWAKQIARVDLRNQMGPHYSNTDFPRLSYLNRAGSNPFAGNKMTHAEAAVSPDYTKFLIATVENNCIGHFTIYNLDTINEKLDEKGNSEDVNLETVKYEDSFIIDNLYGDDNNSIVNSIQGYDLDNDGNIYISSQKAPDFDGSYYAHHKQIVKIPYYARSKESEDQWRAVNLSEFGGLDIPGKHSEVESIQIIGENHCYLTVAYHSKNKAGENKTTLNEIYELSWN</sequence>
<gene>
    <name evidence="1" type="ORF">FC37_GL001688</name>
</gene>
<dbReference type="RefSeq" id="WP_025006474.1">
    <property type="nucleotide sequence ID" value="NZ_AZEL01000052.1"/>
</dbReference>
<dbReference type="InterPro" id="IPR035280">
    <property type="entry name" value="Helveticin_J"/>
</dbReference>
<dbReference type="Pfam" id="PF17312">
    <property type="entry name" value="Helveticin_J"/>
    <property type="match status" value="1"/>
</dbReference>
<dbReference type="STRING" id="1423748.FC37_GL001688"/>
<dbReference type="Proteomes" id="UP000051311">
    <property type="component" value="Unassembled WGS sequence"/>
</dbReference>